<comment type="caution">
    <text evidence="8">The sequence shown here is derived from an EMBL/GenBank/DDBJ whole genome shotgun (WGS) entry which is preliminary data.</text>
</comment>
<dbReference type="Gene3D" id="3.30.200.20">
    <property type="entry name" value="Phosphorylase Kinase, domain 1"/>
    <property type="match status" value="1"/>
</dbReference>
<feature type="region of interest" description="Disordered" evidence="5">
    <location>
        <begin position="256"/>
        <end position="284"/>
    </location>
</feature>
<feature type="compositionally biased region" description="Low complexity" evidence="5">
    <location>
        <begin position="330"/>
        <end position="350"/>
    </location>
</feature>
<evidence type="ECO:0000256" key="2">
    <source>
        <dbReference type="ARBA" id="ARBA00022741"/>
    </source>
</evidence>
<evidence type="ECO:0000313" key="9">
    <source>
        <dbReference type="Proteomes" id="UP000261811"/>
    </source>
</evidence>
<dbReference type="GO" id="GO:0005524">
    <property type="term" value="F:ATP binding"/>
    <property type="evidence" value="ECO:0007669"/>
    <property type="project" value="UniProtKB-KW"/>
</dbReference>
<feature type="compositionally biased region" description="Polar residues" evidence="5">
    <location>
        <begin position="499"/>
        <end position="511"/>
    </location>
</feature>
<evidence type="ECO:0000256" key="1">
    <source>
        <dbReference type="ARBA" id="ARBA00022679"/>
    </source>
</evidence>
<dbReference type="InterPro" id="IPR000719">
    <property type="entry name" value="Prot_kinase_dom"/>
</dbReference>
<feature type="region of interest" description="Disordered" evidence="5">
    <location>
        <begin position="489"/>
        <end position="511"/>
    </location>
</feature>
<keyword evidence="6" id="KW-0472">Membrane</keyword>
<dbReference type="Pfam" id="PF00069">
    <property type="entry name" value="Pkinase"/>
    <property type="match status" value="1"/>
</dbReference>
<dbReference type="PROSITE" id="PS00108">
    <property type="entry name" value="PROTEIN_KINASE_ST"/>
    <property type="match status" value="1"/>
</dbReference>
<name>A0A372JRY7_9ACTN</name>
<gene>
    <name evidence="8" type="ORF">DZF91_04800</name>
</gene>
<keyword evidence="3 8" id="KW-0418">Kinase</keyword>
<dbReference type="PROSITE" id="PS50011">
    <property type="entry name" value="PROTEIN_KINASE_DOM"/>
    <property type="match status" value="1"/>
</dbReference>
<dbReference type="CDD" id="cd14014">
    <property type="entry name" value="STKc_PknB_like"/>
    <property type="match status" value="1"/>
</dbReference>
<evidence type="ECO:0000256" key="6">
    <source>
        <dbReference type="SAM" id="Phobius"/>
    </source>
</evidence>
<feature type="compositionally biased region" description="Basic residues" evidence="5">
    <location>
        <begin position="275"/>
        <end position="284"/>
    </location>
</feature>
<dbReference type="SMART" id="SM00220">
    <property type="entry name" value="S_TKc"/>
    <property type="match status" value="1"/>
</dbReference>
<dbReference type="InterPro" id="IPR008271">
    <property type="entry name" value="Ser/Thr_kinase_AS"/>
</dbReference>
<dbReference type="PANTHER" id="PTHR43289">
    <property type="entry name" value="MITOGEN-ACTIVATED PROTEIN KINASE KINASE KINASE 20-RELATED"/>
    <property type="match status" value="1"/>
</dbReference>
<accession>A0A372JRY7</accession>
<evidence type="ECO:0000256" key="5">
    <source>
        <dbReference type="SAM" id="MobiDB-lite"/>
    </source>
</evidence>
<keyword evidence="1" id="KW-0808">Transferase</keyword>
<keyword evidence="4" id="KW-0067">ATP-binding</keyword>
<evidence type="ECO:0000256" key="4">
    <source>
        <dbReference type="ARBA" id="ARBA00022840"/>
    </source>
</evidence>
<keyword evidence="2" id="KW-0547">Nucleotide-binding</keyword>
<keyword evidence="8" id="KW-0723">Serine/threonine-protein kinase</keyword>
<sequence>MGEVFLGRSPGGRPVAVKVIRPGIAAHARFAREVEAARRVGGFHTAQVVDADAEARPPWLVTAYVAGPSLREAVEEHGPLPAHTVLALGAGLVEGLGAVHACGIVHRDLKPANVLIASDGPRIIDFGIARAVDASLITASGSMVGTPGYMSPEQVRGEHELDPASDVFSLGCVLAYAATGTGPFEAGSTAGAIQRILFSEPDLSLVPDGVRELVADCLAKDPAKRPGVDDLARRLAGKAAGPGWLPTAVDSMVAERSVELPTSPDVPGAPPTRKDARHRPRPAKRWRRRYLVGALAAAVCTIVSAGAVAAWASGFPSRGSHESSSPRLVAPPIASAPTSASTAPTATPTTGGTDRTSGAEPTADDSSGASPARTPVRKAGPSSAPWTNCRPYVPVARAQLAIDPCVRLSRHGLDMVVNVRALSSAGTSGTVSVWVWVANETNSKYRASLHRCRVSLASSEDEGMCGPFSYTPDGSGTYHVAASAARSGQALPPEWPPQFTGTGTQPVTWSG</sequence>
<evidence type="ECO:0000313" key="8">
    <source>
        <dbReference type="EMBL" id="RFU42777.1"/>
    </source>
</evidence>
<keyword evidence="6" id="KW-0812">Transmembrane</keyword>
<feature type="region of interest" description="Disordered" evidence="5">
    <location>
        <begin position="315"/>
        <end position="385"/>
    </location>
</feature>
<dbReference type="Gene3D" id="1.10.510.10">
    <property type="entry name" value="Transferase(Phosphotransferase) domain 1"/>
    <property type="match status" value="1"/>
</dbReference>
<dbReference type="Proteomes" id="UP000261811">
    <property type="component" value="Unassembled WGS sequence"/>
</dbReference>
<dbReference type="EMBL" id="QURH01000099">
    <property type="protein sequence ID" value="RFU42777.1"/>
    <property type="molecule type" value="Genomic_DNA"/>
</dbReference>
<dbReference type="AlphaFoldDB" id="A0A372JRY7"/>
<keyword evidence="6" id="KW-1133">Transmembrane helix</keyword>
<feature type="transmembrane region" description="Helical" evidence="6">
    <location>
        <begin position="290"/>
        <end position="312"/>
    </location>
</feature>
<evidence type="ECO:0000259" key="7">
    <source>
        <dbReference type="PROSITE" id="PS50011"/>
    </source>
</evidence>
<dbReference type="InterPro" id="IPR011009">
    <property type="entry name" value="Kinase-like_dom_sf"/>
</dbReference>
<organism evidence="8 9">
    <name type="scientific">Actinomadura logoneensis</name>
    <dbReference type="NCBI Taxonomy" id="2293572"/>
    <lineage>
        <taxon>Bacteria</taxon>
        <taxon>Bacillati</taxon>
        <taxon>Actinomycetota</taxon>
        <taxon>Actinomycetes</taxon>
        <taxon>Streptosporangiales</taxon>
        <taxon>Thermomonosporaceae</taxon>
        <taxon>Actinomadura</taxon>
    </lineage>
</organism>
<dbReference type="GO" id="GO:0004674">
    <property type="term" value="F:protein serine/threonine kinase activity"/>
    <property type="evidence" value="ECO:0007669"/>
    <property type="project" value="UniProtKB-KW"/>
</dbReference>
<keyword evidence="9" id="KW-1185">Reference proteome</keyword>
<dbReference type="SUPFAM" id="SSF56112">
    <property type="entry name" value="Protein kinase-like (PK-like)"/>
    <property type="match status" value="1"/>
</dbReference>
<reference evidence="8 9" key="1">
    <citation type="submission" date="2018-08" db="EMBL/GenBank/DDBJ databases">
        <title>Actinomadura jelena sp. nov., a novel Actinomycete isolated from soil in Chad.</title>
        <authorList>
            <person name="Shi L."/>
        </authorList>
    </citation>
    <scope>NUCLEOTIDE SEQUENCE [LARGE SCALE GENOMIC DNA]</scope>
    <source>
        <strain evidence="8 9">NEAU-G17</strain>
    </source>
</reference>
<protein>
    <submittedName>
        <fullName evidence="8">Serine/threonine protein kinase</fullName>
    </submittedName>
</protein>
<feature type="domain" description="Protein kinase" evidence="7">
    <location>
        <begin position="1"/>
        <end position="245"/>
    </location>
</feature>
<dbReference type="PANTHER" id="PTHR43289:SF34">
    <property type="entry name" value="SERINE_THREONINE-PROTEIN KINASE YBDM-RELATED"/>
    <property type="match status" value="1"/>
</dbReference>
<dbReference type="OrthoDB" id="9762169at2"/>
<evidence type="ECO:0000256" key="3">
    <source>
        <dbReference type="ARBA" id="ARBA00022777"/>
    </source>
</evidence>
<proteinExistence type="predicted"/>